<dbReference type="InterPro" id="IPR012028">
    <property type="entry name" value="UCP006529_dinclt"/>
</dbReference>
<evidence type="ECO:0000313" key="1">
    <source>
        <dbReference type="EMBL" id="ADP77567.1"/>
    </source>
</evidence>
<dbReference type="KEGG" id="mfv:Mfer_0768"/>
<proteinExistence type="predicted"/>
<reference evidence="1 2" key="1">
    <citation type="journal article" date="2010" name="Stand. Genomic Sci.">
        <title>Complete genome sequence of Methanothermus fervidus type strain (V24S).</title>
        <authorList>
            <person name="Anderson I."/>
            <person name="Djao O.D."/>
            <person name="Misra M."/>
            <person name="Chertkov O."/>
            <person name="Nolan M."/>
            <person name="Lucas S."/>
            <person name="Lapidus A."/>
            <person name="Del Rio T.G."/>
            <person name="Tice H."/>
            <person name="Cheng J.F."/>
            <person name="Tapia R."/>
            <person name="Han C."/>
            <person name="Goodwin L."/>
            <person name="Pitluck S."/>
            <person name="Liolios K."/>
            <person name="Ivanova N."/>
            <person name="Mavromatis K."/>
            <person name="Mikhailova N."/>
            <person name="Pati A."/>
            <person name="Brambilla E."/>
            <person name="Chen A."/>
            <person name="Palaniappan K."/>
            <person name="Land M."/>
            <person name="Hauser L."/>
            <person name="Chang Y.J."/>
            <person name="Jeffries C.D."/>
            <person name="Sikorski J."/>
            <person name="Spring S."/>
            <person name="Rohde M."/>
            <person name="Eichinger K."/>
            <person name="Huber H."/>
            <person name="Wirth R."/>
            <person name="Goker M."/>
            <person name="Detter J.C."/>
            <person name="Woyke T."/>
            <person name="Bristow J."/>
            <person name="Eisen J.A."/>
            <person name="Markowitz V."/>
            <person name="Hugenholtz P."/>
            <person name="Klenk H.P."/>
            <person name="Kyrpides N.C."/>
        </authorList>
    </citation>
    <scope>NUCLEOTIDE SEQUENCE [LARGE SCALE GENOMIC DNA]</scope>
    <source>
        <strain evidence="2">ATCC 43054 / DSM 2088 / JCM 10308 / V24 S</strain>
    </source>
</reference>
<protein>
    <recommendedName>
        <fullName evidence="3">UBA/THIF-type NAD/FAD binding protein</fullName>
    </recommendedName>
</protein>
<accession>E3GZ35</accession>
<dbReference type="HOGENOM" id="CLU_1346434_0_0_2"/>
<dbReference type="OrthoDB" id="63188at2157"/>
<dbReference type="STRING" id="523846.Mfer_0768"/>
<sequence length="210" mass="23197">MNISELEKLKNPKGKVTIVGLGRLGIRIALNLIEVHRGGPVIIKAIDGQKISEEDFIFRMLGGKIGEYKTEFLKRLPCSKKIETMPCYVSKDNLEIIDGDVVCITIAGGNTIPITAKIIKKAHEIGAYTISTMGVFGIGEEEIKVFNIEDAPENPIVLGLRNEGIKKNHILVGTGKLIKDWEPITPYVLDRIANVITANILKLLRKKLDD</sequence>
<name>E3GZ35_METFV</name>
<dbReference type="Proteomes" id="UP000002315">
    <property type="component" value="Chromosome"/>
</dbReference>
<evidence type="ECO:0008006" key="3">
    <source>
        <dbReference type="Google" id="ProtNLM"/>
    </source>
</evidence>
<dbReference type="PIRSF" id="PIRSF006529">
    <property type="entry name" value="UCP006529_dinclt"/>
    <property type="match status" value="1"/>
</dbReference>
<dbReference type="EMBL" id="CP002278">
    <property type="protein sequence ID" value="ADP77567.1"/>
    <property type="molecule type" value="Genomic_DNA"/>
</dbReference>
<keyword evidence="2" id="KW-1185">Reference proteome</keyword>
<evidence type="ECO:0000313" key="2">
    <source>
        <dbReference type="Proteomes" id="UP000002315"/>
    </source>
</evidence>
<organism evidence="1 2">
    <name type="scientific">Methanothermus fervidus (strain ATCC 43054 / DSM 2088 / JCM 10308 / V24 S)</name>
    <dbReference type="NCBI Taxonomy" id="523846"/>
    <lineage>
        <taxon>Archaea</taxon>
        <taxon>Methanobacteriati</taxon>
        <taxon>Methanobacteriota</taxon>
        <taxon>Methanomada group</taxon>
        <taxon>Methanobacteria</taxon>
        <taxon>Methanobacteriales</taxon>
        <taxon>Methanothermaceae</taxon>
        <taxon>Methanothermus</taxon>
    </lineage>
</organism>
<dbReference type="AlphaFoldDB" id="E3GZ35"/>
<gene>
    <name evidence="1" type="ordered locus">Mfer_0768</name>
</gene>